<dbReference type="Gene3D" id="3.10.20.90">
    <property type="entry name" value="Phosphatidylinositol 3-kinase Catalytic Subunit, Chain A, domain 1"/>
    <property type="match status" value="1"/>
</dbReference>
<accession>A0A8C6S5R1</accession>
<dbReference type="SUPFAM" id="SSF54236">
    <property type="entry name" value="Ubiquitin-like"/>
    <property type="match status" value="1"/>
</dbReference>
<feature type="compositionally biased region" description="Basic residues" evidence="5">
    <location>
        <begin position="220"/>
        <end position="230"/>
    </location>
</feature>
<dbReference type="Proteomes" id="UP000694523">
    <property type="component" value="Unplaced"/>
</dbReference>
<dbReference type="Ensembl" id="ENSNMLT00000000491.1">
    <property type="protein sequence ID" value="ENSNMLP00000000414.1"/>
    <property type="gene ID" value="ENSNMLG00000000341.1"/>
</dbReference>
<dbReference type="PROSITE" id="PS51039">
    <property type="entry name" value="ZF_AN1"/>
    <property type="match status" value="1"/>
</dbReference>
<dbReference type="InterPro" id="IPR029071">
    <property type="entry name" value="Ubiquitin-like_domsf"/>
</dbReference>
<dbReference type="Pfam" id="PF00240">
    <property type="entry name" value="ubiquitin"/>
    <property type="match status" value="1"/>
</dbReference>
<keyword evidence="3" id="KW-0862">Zinc</keyword>
<evidence type="ECO:0000259" key="7">
    <source>
        <dbReference type="PROSITE" id="PS51039"/>
    </source>
</evidence>
<feature type="region of interest" description="Disordered" evidence="5">
    <location>
        <begin position="491"/>
        <end position="520"/>
    </location>
</feature>
<feature type="compositionally biased region" description="Low complexity" evidence="5">
    <location>
        <begin position="294"/>
        <end position="312"/>
    </location>
</feature>
<dbReference type="PANTHER" id="PTHR46728">
    <property type="entry name" value="AN1-TYPE ZINC FINGER PROTEIN 4"/>
    <property type="match status" value="1"/>
</dbReference>
<evidence type="ECO:0000256" key="2">
    <source>
        <dbReference type="ARBA" id="ARBA00022771"/>
    </source>
</evidence>
<dbReference type="CDD" id="cd01802">
    <property type="entry name" value="Ubl_ZFAND4"/>
    <property type="match status" value="1"/>
</dbReference>
<dbReference type="InterPro" id="IPR035896">
    <property type="entry name" value="AN1-like_Znf"/>
</dbReference>
<organism evidence="8 9">
    <name type="scientific">Neogobius melanostomus</name>
    <name type="common">round goby</name>
    <dbReference type="NCBI Taxonomy" id="47308"/>
    <lineage>
        <taxon>Eukaryota</taxon>
        <taxon>Metazoa</taxon>
        <taxon>Chordata</taxon>
        <taxon>Craniata</taxon>
        <taxon>Vertebrata</taxon>
        <taxon>Euteleostomi</taxon>
        <taxon>Actinopterygii</taxon>
        <taxon>Neopterygii</taxon>
        <taxon>Teleostei</taxon>
        <taxon>Neoteleostei</taxon>
        <taxon>Acanthomorphata</taxon>
        <taxon>Gobiaria</taxon>
        <taxon>Gobiiformes</taxon>
        <taxon>Gobioidei</taxon>
        <taxon>Gobiidae</taxon>
        <taxon>Benthophilinae</taxon>
        <taxon>Neogobiini</taxon>
        <taxon>Neogobius</taxon>
    </lineage>
</organism>
<dbReference type="GO" id="GO:0008270">
    <property type="term" value="F:zinc ion binding"/>
    <property type="evidence" value="ECO:0007669"/>
    <property type="project" value="UniProtKB-KW"/>
</dbReference>
<dbReference type="AlphaFoldDB" id="A0A8C6S5R1"/>
<protein>
    <submittedName>
        <fullName evidence="8">Zinc finger, AN1-type domain 4</fullName>
    </submittedName>
</protein>
<feature type="compositionally biased region" description="Low complexity" evidence="5">
    <location>
        <begin position="249"/>
        <end position="271"/>
    </location>
</feature>
<keyword evidence="9" id="KW-1185">Reference proteome</keyword>
<evidence type="ECO:0000313" key="8">
    <source>
        <dbReference type="Ensembl" id="ENSNMLP00000000414.1"/>
    </source>
</evidence>
<feature type="domain" description="Ubiquitin-like" evidence="6">
    <location>
        <begin position="29"/>
        <end position="104"/>
    </location>
</feature>
<proteinExistence type="predicted"/>
<dbReference type="Pfam" id="PF01428">
    <property type="entry name" value="zf-AN1"/>
    <property type="match status" value="1"/>
</dbReference>
<dbReference type="InterPro" id="IPR000058">
    <property type="entry name" value="Znf_AN1"/>
</dbReference>
<name>A0A8C6S5R1_9GOBI</name>
<reference evidence="8" key="1">
    <citation type="submission" date="2025-08" db="UniProtKB">
        <authorList>
            <consortium name="Ensembl"/>
        </authorList>
    </citation>
    <scope>IDENTIFICATION</scope>
</reference>
<feature type="region of interest" description="Disordered" evidence="5">
    <location>
        <begin position="216"/>
        <end position="341"/>
    </location>
</feature>
<dbReference type="InterPro" id="IPR019956">
    <property type="entry name" value="Ubiquitin_dom"/>
</dbReference>
<dbReference type="Gene3D" id="4.10.1110.10">
    <property type="entry name" value="AN1-like Zinc finger"/>
    <property type="match status" value="1"/>
</dbReference>
<keyword evidence="1" id="KW-0479">Metal-binding</keyword>
<evidence type="ECO:0000256" key="5">
    <source>
        <dbReference type="SAM" id="MobiDB-lite"/>
    </source>
</evidence>
<dbReference type="PROSITE" id="PS50053">
    <property type="entry name" value="UBIQUITIN_2"/>
    <property type="match status" value="1"/>
</dbReference>
<dbReference type="PANTHER" id="PTHR46728:SF1">
    <property type="entry name" value="AN1-TYPE ZINC FINGER PROTEIN 4"/>
    <property type="match status" value="1"/>
</dbReference>
<feature type="domain" description="AN1-type" evidence="7">
    <location>
        <begin position="440"/>
        <end position="487"/>
    </location>
</feature>
<reference evidence="8" key="2">
    <citation type="submission" date="2025-09" db="UniProtKB">
        <authorList>
            <consortium name="Ensembl"/>
        </authorList>
    </citation>
    <scope>IDENTIFICATION</scope>
</reference>
<evidence type="ECO:0000256" key="4">
    <source>
        <dbReference type="PROSITE-ProRule" id="PRU00449"/>
    </source>
</evidence>
<sequence length="520" mass="56894">MADRKEPPFFNDESVGGAFHYALPLYDTMELYIETLTGTCFELRVLPFEAVVSVKAKIQRLEGIPVAQQHLIWNNVELDDEHCLHDYGIAEGCTLKLVLAMRGGPINTRKVTVEEPTKDVSELMDDAKEEGWDKTASNKQVTFVVYREGDQLNFFRVVDRGDGTITPLSESLSGGSVYNVYTEEEDDGESAAAQHSRENSITMSKMKLLKAKMEDMNLSKKPKKSAKMKPRPPVTTHPVVAPLLPPSYTPDTPTNNTTNNTTTLSDPLTLDVSPPSPLSTWTLGARERTSFRISPSSPMPTSASPNSSSSSSRAFETQSLVKPVSPLPPRWRGVKVESPGKRPEMISKREARGITRMANQACKEPMGSLSQSELMATLSSRVAEGSSSISSCSSSCRDKLKESLGTGSISTPNKCAGLLAGSSSHPLPPLRATAGPKKKSSSSKHCFHCGKKTGLATSYECRCGQNFCATHRYAETHDCTYDYKSAGRRFCRRPTRSSAPPSCPRSEQHFPPPPPIEPKD</sequence>
<dbReference type="SUPFAM" id="SSF118310">
    <property type="entry name" value="AN1-like Zinc finger"/>
    <property type="match status" value="1"/>
</dbReference>
<evidence type="ECO:0000256" key="3">
    <source>
        <dbReference type="ARBA" id="ARBA00022833"/>
    </source>
</evidence>
<dbReference type="SMART" id="SM00213">
    <property type="entry name" value="UBQ"/>
    <property type="match status" value="1"/>
</dbReference>
<dbReference type="PRINTS" id="PR00348">
    <property type="entry name" value="UBIQUITIN"/>
</dbReference>
<feature type="region of interest" description="Disordered" evidence="5">
    <location>
        <begin position="420"/>
        <end position="444"/>
    </location>
</feature>
<feature type="compositionally biased region" description="Pro residues" evidence="5">
    <location>
        <begin position="510"/>
        <end position="520"/>
    </location>
</feature>
<dbReference type="SMART" id="SM00154">
    <property type="entry name" value="ZnF_AN1"/>
    <property type="match status" value="1"/>
</dbReference>
<dbReference type="InterPro" id="IPR000626">
    <property type="entry name" value="Ubiquitin-like_dom"/>
</dbReference>
<dbReference type="InterPro" id="IPR053061">
    <property type="entry name" value="AN1-type_zinc_finger"/>
</dbReference>
<evidence type="ECO:0000313" key="9">
    <source>
        <dbReference type="Proteomes" id="UP000694523"/>
    </source>
</evidence>
<keyword evidence="2 4" id="KW-0863">Zinc-finger</keyword>
<evidence type="ECO:0000259" key="6">
    <source>
        <dbReference type="PROSITE" id="PS50053"/>
    </source>
</evidence>
<evidence type="ECO:0000256" key="1">
    <source>
        <dbReference type="ARBA" id="ARBA00022723"/>
    </source>
</evidence>